<proteinExistence type="predicted"/>
<dbReference type="SUPFAM" id="SSF74653">
    <property type="entry name" value="TolA/TonB C-terminal domain"/>
    <property type="match status" value="1"/>
</dbReference>
<dbReference type="Gene3D" id="3.30.1150.10">
    <property type="match status" value="1"/>
</dbReference>
<dbReference type="AlphaFoldDB" id="A0A7K1SEL4"/>
<dbReference type="GO" id="GO:0098797">
    <property type="term" value="C:plasma membrane protein complex"/>
    <property type="evidence" value="ECO:0007669"/>
    <property type="project" value="TreeGrafter"/>
</dbReference>
<dbReference type="PANTHER" id="PTHR33446">
    <property type="entry name" value="PROTEIN TONB-RELATED"/>
    <property type="match status" value="1"/>
</dbReference>
<feature type="signal peptide" evidence="1">
    <location>
        <begin position="1"/>
        <end position="27"/>
    </location>
</feature>
<dbReference type="Proteomes" id="UP000436006">
    <property type="component" value="Unassembled WGS sequence"/>
</dbReference>
<evidence type="ECO:0000313" key="3">
    <source>
        <dbReference type="Proteomes" id="UP000436006"/>
    </source>
</evidence>
<name>A0A7K1SEL4_9BACT</name>
<reference evidence="2 3" key="1">
    <citation type="submission" date="2019-12" db="EMBL/GenBank/DDBJ databases">
        <title>Spirosoma sp. HMF4905 genome sequencing and assembly.</title>
        <authorList>
            <person name="Kang H."/>
            <person name="Cha I."/>
            <person name="Kim H."/>
            <person name="Joh K."/>
        </authorList>
    </citation>
    <scope>NUCLEOTIDE SEQUENCE [LARGE SCALE GENOMIC DNA]</scope>
    <source>
        <strain evidence="2 3">HMF4905</strain>
    </source>
</reference>
<dbReference type="InterPro" id="IPR051045">
    <property type="entry name" value="TonB-dependent_transducer"/>
</dbReference>
<evidence type="ECO:0000256" key="1">
    <source>
        <dbReference type="SAM" id="SignalP"/>
    </source>
</evidence>
<comment type="caution">
    <text evidence="2">The sequence shown here is derived from an EMBL/GenBank/DDBJ whole genome shotgun (WGS) entry which is preliminary data.</text>
</comment>
<keyword evidence="3" id="KW-1185">Reference proteome</keyword>
<dbReference type="GO" id="GO:0031992">
    <property type="term" value="F:energy transducer activity"/>
    <property type="evidence" value="ECO:0007669"/>
    <property type="project" value="TreeGrafter"/>
</dbReference>
<keyword evidence="1" id="KW-0732">Signal</keyword>
<evidence type="ECO:0008006" key="4">
    <source>
        <dbReference type="Google" id="ProtNLM"/>
    </source>
</evidence>
<dbReference type="PANTHER" id="PTHR33446:SF2">
    <property type="entry name" value="PROTEIN TONB"/>
    <property type="match status" value="1"/>
</dbReference>
<gene>
    <name evidence="2" type="ORF">GO755_19530</name>
</gene>
<protein>
    <recommendedName>
        <fullName evidence="4">TonB C-terminal domain-containing protein</fullName>
    </recommendedName>
</protein>
<feature type="chain" id="PRO_5029714202" description="TonB C-terminal domain-containing protein" evidence="1">
    <location>
        <begin position="28"/>
        <end position="146"/>
    </location>
</feature>
<dbReference type="EMBL" id="WPIN01000007">
    <property type="protein sequence ID" value="MVM32249.1"/>
    <property type="molecule type" value="Genomic_DNA"/>
</dbReference>
<accession>A0A7K1SEL4</accession>
<organism evidence="2 3">
    <name type="scientific">Spirosoma arboris</name>
    <dbReference type="NCBI Taxonomy" id="2682092"/>
    <lineage>
        <taxon>Bacteria</taxon>
        <taxon>Pseudomonadati</taxon>
        <taxon>Bacteroidota</taxon>
        <taxon>Cytophagia</taxon>
        <taxon>Cytophagales</taxon>
        <taxon>Cytophagaceae</taxon>
        <taxon>Spirosoma</taxon>
    </lineage>
</organism>
<evidence type="ECO:0000313" key="2">
    <source>
        <dbReference type="EMBL" id="MVM32249.1"/>
    </source>
</evidence>
<dbReference type="RefSeq" id="WP_157586984.1">
    <property type="nucleotide sequence ID" value="NZ_WPIN01000007.1"/>
</dbReference>
<sequence length="146" mass="16200">MKRFTLAVLCLTSSVCILPSLCSTTLAQSQNQKVYTVVEQQPEFPGGKAALSLYLAENIKVPGVLIRKNYNTGQVAAKFIVDELGYVHDVRVVTKPLDKKVRKGMEDFMASIITAVEKMPRWEPGEVGGKRVPVFYTLPIEVNVNE</sequence>